<protein>
    <submittedName>
        <fullName evidence="3">DUF4147 domain-containing protein</fullName>
    </submittedName>
</protein>
<reference evidence="3 4" key="1">
    <citation type="submission" date="2023-02" db="EMBL/GenBank/DDBJ databases">
        <title>Genome sequence of Sphingomonas naphthae.</title>
        <authorList>
            <person name="Kim S."/>
            <person name="Heo J."/>
            <person name="Kwon S.-W."/>
        </authorList>
    </citation>
    <scope>NUCLEOTIDE SEQUENCE [LARGE SCALE GENOMIC DNA]</scope>
    <source>
        <strain evidence="3 4">KACC 18716</strain>
    </source>
</reference>
<dbReference type="InterPro" id="IPR007835">
    <property type="entry name" value="MOFRL"/>
</dbReference>
<evidence type="ECO:0000313" key="4">
    <source>
        <dbReference type="Proteomes" id="UP001220395"/>
    </source>
</evidence>
<proteinExistence type="predicted"/>
<dbReference type="Pfam" id="PF05161">
    <property type="entry name" value="MOFRL"/>
    <property type="match status" value="1"/>
</dbReference>
<gene>
    <name evidence="3" type="ORF">PQ455_02690</name>
</gene>
<dbReference type="Proteomes" id="UP001220395">
    <property type="component" value="Chromosome"/>
</dbReference>
<organism evidence="3 4">
    <name type="scientific">Sphingomonas naphthae</name>
    <dbReference type="NCBI Taxonomy" id="1813468"/>
    <lineage>
        <taxon>Bacteria</taxon>
        <taxon>Pseudomonadati</taxon>
        <taxon>Pseudomonadota</taxon>
        <taxon>Alphaproteobacteria</taxon>
        <taxon>Sphingomonadales</taxon>
        <taxon>Sphingomonadaceae</taxon>
        <taxon>Sphingomonas</taxon>
    </lineage>
</organism>
<dbReference type="EMBL" id="CP117411">
    <property type="protein sequence ID" value="WCT74158.1"/>
    <property type="molecule type" value="Genomic_DNA"/>
</dbReference>
<accession>A0ABY7TM94</accession>
<dbReference type="Gene3D" id="3.40.1480.10">
    <property type="entry name" value="MOFRL domain"/>
    <property type="match status" value="1"/>
</dbReference>
<evidence type="ECO:0000259" key="1">
    <source>
        <dbReference type="Pfam" id="PF05161"/>
    </source>
</evidence>
<dbReference type="Pfam" id="PF13660">
    <property type="entry name" value="DUF4147"/>
    <property type="match status" value="1"/>
</dbReference>
<feature type="domain" description="MOFRL" evidence="1">
    <location>
        <begin position="320"/>
        <end position="424"/>
    </location>
</feature>
<dbReference type="InterPro" id="IPR039760">
    <property type="entry name" value="MOFRL_protein"/>
</dbReference>
<feature type="domain" description="MOFRL-associated" evidence="2">
    <location>
        <begin position="10"/>
        <end position="251"/>
    </location>
</feature>
<evidence type="ECO:0000313" key="3">
    <source>
        <dbReference type="EMBL" id="WCT74158.1"/>
    </source>
</evidence>
<dbReference type="PANTHER" id="PTHR12227">
    <property type="entry name" value="GLYCERATE KINASE"/>
    <property type="match status" value="1"/>
</dbReference>
<keyword evidence="4" id="KW-1185">Reference proteome</keyword>
<dbReference type="InterPro" id="IPR037035">
    <property type="entry name" value="GK-like_C_sf"/>
</dbReference>
<dbReference type="InterPro" id="IPR038614">
    <property type="entry name" value="GK_N_sf"/>
</dbReference>
<dbReference type="RefSeq" id="WP_273688976.1">
    <property type="nucleotide sequence ID" value="NZ_CP117411.1"/>
</dbReference>
<name>A0ABY7TM94_9SPHN</name>
<dbReference type="SUPFAM" id="SSF82544">
    <property type="entry name" value="GckA/TtuD-like"/>
    <property type="match status" value="1"/>
</dbReference>
<evidence type="ECO:0000259" key="2">
    <source>
        <dbReference type="Pfam" id="PF13660"/>
    </source>
</evidence>
<dbReference type="Gene3D" id="3.40.50.10180">
    <property type="entry name" value="Glycerate kinase, MOFRL-like N-terminal domain"/>
    <property type="match status" value="1"/>
</dbReference>
<dbReference type="PANTHER" id="PTHR12227:SF0">
    <property type="entry name" value="GLYCERATE KINASE"/>
    <property type="match status" value="1"/>
</dbReference>
<sequence>MVDDSLKAILADIHRAGVVAASGQDLILRHSRFDGDGWTYGDGADALRWDIPRDGKLVVVGAGKAAASLAEGLEAVFGDRIDRGCVVVKYGHGGDLRHIRLLEAAHPIPDAASVAATRAMRECLEGLGPDDRVIVALTGGASSLLVAPRPPLTLADKARVSELLIASGASIEEINRVRRRLSEVKGGGLLDGMGGASSLTLAISDVPTRDLAMIGSGPTVRPDPGDEPPMAVIDRYGIADRLPAAVLALLEEEPETPALPAGRHEHLILADSGSALTGAAARAEALGYAVTVFDDAMTGNTHDAANRFAEALIAGRGPSVLLAVGETTLKVTGSGRGGRNQEFALVAAKALEGTADVALLSSGTDGTDGPTDAAGAFVDGDTIGRSLAAGLDPATTLANNDSYTLFGRLGELHMTGPTGTNVMDLVVGIRR</sequence>
<dbReference type="InterPro" id="IPR025286">
    <property type="entry name" value="MOFRL_assoc_dom"/>
</dbReference>